<evidence type="ECO:0000313" key="2">
    <source>
        <dbReference type="EMBL" id="ACB36562.1"/>
    </source>
</evidence>
<dbReference type="SUPFAM" id="SSF109604">
    <property type="entry name" value="HD-domain/PDEase-like"/>
    <property type="match status" value="1"/>
</dbReference>
<keyword evidence="2" id="KW-0378">Hydrolase</keyword>
<dbReference type="OrthoDB" id="9774747at2"/>
<dbReference type="RefSeq" id="WP_012349303.1">
    <property type="nucleotide sequence ID" value="NC_010524.1"/>
</dbReference>
<dbReference type="KEGG" id="lch:Lcho_4311"/>
<dbReference type="Proteomes" id="UP000001693">
    <property type="component" value="Chromosome"/>
</dbReference>
<dbReference type="CDD" id="cd00077">
    <property type="entry name" value="HDc"/>
    <property type="match status" value="1"/>
</dbReference>
<accession>B1XZJ9</accession>
<gene>
    <name evidence="2" type="ordered locus">Lcho_4311</name>
</gene>
<dbReference type="EMBL" id="CP001013">
    <property type="protein sequence ID" value="ACB36562.1"/>
    <property type="molecule type" value="Genomic_DNA"/>
</dbReference>
<dbReference type="Pfam" id="PF13487">
    <property type="entry name" value="HD_5"/>
    <property type="match status" value="1"/>
</dbReference>
<organism evidence="2 3">
    <name type="scientific">Leptothrix cholodnii (strain ATCC 51168 / LMG 8142 / SP-6)</name>
    <name type="common">Leptothrix discophora (strain SP-6)</name>
    <dbReference type="NCBI Taxonomy" id="395495"/>
    <lineage>
        <taxon>Bacteria</taxon>
        <taxon>Pseudomonadati</taxon>
        <taxon>Pseudomonadota</taxon>
        <taxon>Betaproteobacteria</taxon>
        <taxon>Burkholderiales</taxon>
        <taxon>Sphaerotilaceae</taxon>
        <taxon>Leptothrix</taxon>
    </lineage>
</organism>
<evidence type="ECO:0000256" key="1">
    <source>
        <dbReference type="SAM" id="MobiDB-lite"/>
    </source>
</evidence>
<dbReference type="Gene3D" id="1.10.3210.10">
    <property type="entry name" value="Hypothetical protein af1432"/>
    <property type="match status" value="1"/>
</dbReference>
<dbReference type="GO" id="GO:0016787">
    <property type="term" value="F:hydrolase activity"/>
    <property type="evidence" value="ECO:0007669"/>
    <property type="project" value="UniProtKB-KW"/>
</dbReference>
<protein>
    <submittedName>
        <fullName evidence="2">Putative metal dependent phosphohydrolase</fullName>
    </submittedName>
</protein>
<feature type="region of interest" description="Disordered" evidence="1">
    <location>
        <begin position="199"/>
        <end position="220"/>
    </location>
</feature>
<evidence type="ECO:0000313" key="3">
    <source>
        <dbReference type="Proteomes" id="UP000001693"/>
    </source>
</evidence>
<keyword evidence="3" id="KW-1185">Reference proteome</keyword>
<dbReference type="STRING" id="395495.Lcho_4311"/>
<dbReference type="eggNOG" id="COG2206">
    <property type="taxonomic scope" value="Bacteria"/>
</dbReference>
<dbReference type="AlphaFoldDB" id="B1XZJ9"/>
<dbReference type="PANTHER" id="PTHR43155:SF2">
    <property type="entry name" value="CYCLIC DI-GMP PHOSPHODIESTERASE PA4108"/>
    <property type="match status" value="1"/>
</dbReference>
<name>B1XZJ9_LEPCP</name>
<sequence length="408" mass="44567">MTAVPERVPLNDVRDLIALGQPLPFRVLDAQARLLLGKGQPVVSENQLAMLLERGAWVEREQVVAVRRLREAAGASIAGKVPSARKLTLFDRWEKQVWEFDALQRRIGKFHDLRVELEAEADEVIALVDRDPDVALFNAVRRDDRRFALYALTHSLHVAALGILTGRMLGWDAARVQTLTRAALTMNVSTIELQATLAEQDTPPSTRQRELIRSHPQRSAQMLRDSGIADAEWLATVEDHHEQSDGGGYPRGVKEASDLARVLRAADIYMANISPRAQRPALAPQVAVRQLFQQEQGSPIATAMLRAIGIFPPGDVVQLRSGEIAVVTRRAAKGPAPLAASVSNARGVPVLETLKRNTAEPEYAIVGPATPSQLMALPRLLPERFYGLIPGWSADAEIPGADPATPSG</sequence>
<dbReference type="HOGENOM" id="CLU_000445_92_1_4"/>
<dbReference type="PANTHER" id="PTHR43155">
    <property type="entry name" value="CYCLIC DI-GMP PHOSPHODIESTERASE PA4108-RELATED"/>
    <property type="match status" value="1"/>
</dbReference>
<dbReference type="InterPro" id="IPR003607">
    <property type="entry name" value="HD/PDEase_dom"/>
</dbReference>
<proteinExistence type="predicted"/>
<reference evidence="2 3" key="1">
    <citation type="submission" date="2008-03" db="EMBL/GenBank/DDBJ databases">
        <title>Complete sequence of Leptothrix cholodnii SP-6.</title>
        <authorList>
            <consortium name="US DOE Joint Genome Institute"/>
            <person name="Copeland A."/>
            <person name="Lucas S."/>
            <person name="Lapidus A."/>
            <person name="Glavina del Rio T."/>
            <person name="Dalin E."/>
            <person name="Tice H."/>
            <person name="Bruce D."/>
            <person name="Goodwin L."/>
            <person name="Pitluck S."/>
            <person name="Chertkov O."/>
            <person name="Brettin T."/>
            <person name="Detter J.C."/>
            <person name="Han C."/>
            <person name="Kuske C.R."/>
            <person name="Schmutz J."/>
            <person name="Larimer F."/>
            <person name="Land M."/>
            <person name="Hauser L."/>
            <person name="Kyrpides N."/>
            <person name="Lykidis A."/>
            <person name="Emerson D."/>
            <person name="Richardson P."/>
        </authorList>
    </citation>
    <scope>NUCLEOTIDE SEQUENCE [LARGE SCALE GENOMIC DNA]</scope>
    <source>
        <strain evidence="3">ATCC 51168 / LMG 8142 / SP-6</strain>
    </source>
</reference>